<dbReference type="Pfam" id="PF02950">
    <property type="entry name" value="Conotoxin"/>
    <property type="match status" value="1"/>
</dbReference>
<dbReference type="EMBL" id="KF515938">
    <property type="protein sequence ID" value="AHB62377.1"/>
    <property type="molecule type" value="mRNA"/>
</dbReference>
<keyword evidence="2" id="KW-0964">Secreted</keyword>
<sequence>MSSIYKMALLVLCALLLIALASSRPSATNQEEEVDQANVARLKRRTKCGFQLEACDPYENSCCPGMKCANLFGGYCLSGIEKCMCLPTSYGV</sequence>
<comment type="subcellular location">
    <subcellularLocation>
        <location evidence="1">Secreted</location>
    </subcellularLocation>
</comment>
<dbReference type="GO" id="GO:0007218">
    <property type="term" value="P:neuropeptide signaling pathway"/>
    <property type="evidence" value="ECO:0007669"/>
    <property type="project" value="UniProtKB-KW"/>
</dbReference>
<evidence type="ECO:0000256" key="3">
    <source>
        <dbReference type="SAM" id="SignalP"/>
    </source>
</evidence>
<accession>V5TDJ5</accession>
<evidence type="ECO:0000256" key="1">
    <source>
        <dbReference type="ARBA" id="ARBA00004613"/>
    </source>
</evidence>
<feature type="signal peptide" evidence="3">
    <location>
        <begin position="1"/>
        <end position="23"/>
    </location>
</feature>
<dbReference type="AlphaFoldDB" id="V5TDJ5"/>
<dbReference type="GO" id="GO:0005576">
    <property type="term" value="C:extracellular region"/>
    <property type="evidence" value="ECO:0007669"/>
    <property type="project" value="UniProtKB-SubCell"/>
</dbReference>
<organism evidence="4">
    <name type="scientific">Platynereis dumerilii</name>
    <name type="common">Dumeril's clam worm</name>
    <dbReference type="NCBI Taxonomy" id="6359"/>
    <lineage>
        <taxon>Eukaryota</taxon>
        <taxon>Metazoa</taxon>
        <taxon>Spiralia</taxon>
        <taxon>Lophotrochozoa</taxon>
        <taxon>Annelida</taxon>
        <taxon>Polychaeta</taxon>
        <taxon>Errantia</taxon>
        <taxon>Phyllodocida</taxon>
        <taxon>Nereididae</taxon>
        <taxon>Platynereis</taxon>
    </lineage>
</organism>
<feature type="chain" id="PRO_5004740955" evidence="3">
    <location>
        <begin position="24"/>
        <end position="92"/>
    </location>
</feature>
<proteinExistence type="evidence at transcript level"/>
<keyword evidence="4" id="KW-0527">Neuropeptide</keyword>
<reference evidence="4" key="1">
    <citation type="submission" date="2013-08" db="EMBL/GenBank/DDBJ databases">
        <title>The neuropeptide complement of the marine annelid Platynereis dumerilii.</title>
        <authorList>
            <person name="Conzelmann M."/>
            <person name="Williams E.A."/>
            <person name="Krug K."/>
            <person name="Franz-Wachtel M."/>
            <person name="Macek B."/>
            <person name="Jekely G."/>
        </authorList>
    </citation>
    <scope>NUCLEOTIDE SEQUENCE</scope>
</reference>
<evidence type="ECO:0000313" key="4">
    <source>
        <dbReference type="EMBL" id="AHB62377.1"/>
    </source>
</evidence>
<dbReference type="GO" id="GO:0008200">
    <property type="term" value="F:ion channel inhibitor activity"/>
    <property type="evidence" value="ECO:0007669"/>
    <property type="project" value="InterPro"/>
</dbReference>
<protein>
    <submittedName>
        <fullName evidence="4">CLCCY neuropeptide</fullName>
    </submittedName>
</protein>
<evidence type="ECO:0000256" key="2">
    <source>
        <dbReference type="ARBA" id="ARBA00022525"/>
    </source>
</evidence>
<name>V5TDJ5_PLADU</name>
<keyword evidence="3" id="KW-0732">Signal</keyword>
<dbReference type="InterPro" id="IPR004214">
    <property type="entry name" value="Conotoxin"/>
</dbReference>